<keyword evidence="3" id="KW-1185">Reference proteome</keyword>
<reference evidence="2 3" key="1">
    <citation type="submission" date="2022-05" db="EMBL/GenBank/DDBJ databases">
        <title>A multi-omics perspective on studying reproductive biology in Daphnia sinensis.</title>
        <authorList>
            <person name="Jia J."/>
        </authorList>
    </citation>
    <scope>NUCLEOTIDE SEQUENCE [LARGE SCALE GENOMIC DNA]</scope>
    <source>
        <strain evidence="2 3">WSL</strain>
    </source>
</reference>
<name>A0AAD5PUJ6_9CRUS</name>
<dbReference type="AlphaFoldDB" id="A0AAD5PUJ6"/>
<evidence type="ECO:0000256" key="1">
    <source>
        <dbReference type="SAM" id="MobiDB-lite"/>
    </source>
</evidence>
<organism evidence="2 3">
    <name type="scientific">Daphnia sinensis</name>
    <dbReference type="NCBI Taxonomy" id="1820382"/>
    <lineage>
        <taxon>Eukaryota</taxon>
        <taxon>Metazoa</taxon>
        <taxon>Ecdysozoa</taxon>
        <taxon>Arthropoda</taxon>
        <taxon>Crustacea</taxon>
        <taxon>Branchiopoda</taxon>
        <taxon>Diplostraca</taxon>
        <taxon>Cladocera</taxon>
        <taxon>Anomopoda</taxon>
        <taxon>Daphniidae</taxon>
        <taxon>Daphnia</taxon>
        <taxon>Daphnia similis group</taxon>
    </lineage>
</organism>
<feature type="region of interest" description="Disordered" evidence="1">
    <location>
        <begin position="34"/>
        <end position="54"/>
    </location>
</feature>
<gene>
    <name evidence="2" type="ORF">GHT06_018265</name>
</gene>
<comment type="caution">
    <text evidence="2">The sequence shown here is derived from an EMBL/GenBank/DDBJ whole genome shotgun (WGS) entry which is preliminary data.</text>
</comment>
<protein>
    <submittedName>
        <fullName evidence="2">Uncharacterized protein</fullName>
    </submittedName>
</protein>
<evidence type="ECO:0000313" key="2">
    <source>
        <dbReference type="EMBL" id="KAI9555750.1"/>
    </source>
</evidence>
<dbReference type="EMBL" id="WJBH02000007">
    <property type="protein sequence ID" value="KAI9555750.1"/>
    <property type="molecule type" value="Genomic_DNA"/>
</dbReference>
<proteinExistence type="predicted"/>
<evidence type="ECO:0000313" key="3">
    <source>
        <dbReference type="Proteomes" id="UP000820818"/>
    </source>
</evidence>
<accession>A0AAD5PUJ6</accession>
<dbReference type="Proteomes" id="UP000820818">
    <property type="component" value="Linkage Group LG7"/>
</dbReference>
<sequence length="66" mass="7776">MNPKAFVHRHSSAPSSRWQHSDWFYYGRPAEDETLDTQTKKNRKKTHDPNFSTRSQCQKCSVYGSK</sequence>